<sequence>MISLKKTFMNKSIGEKLIIYFLGIILTLTLTITYFGNLAYRESINKSQNENTNQIIKQISNNIDFYVEKSENIINYMSTDPRILKFLNDNEKENHNIEDEAYKSIYRFTKFNSEIAGIMVVNMNGGYISDVMNKVSRDSLTNEEWYKTSIEDPENIHIYTKPIGRNINNIFKYSADEVFSMSKAVIDYETKEIIGVILIDIKLDVIKDVIENSKPGIAGFVFIVDKDSEIVYTPVNDIVYRIKEEWIKDISNEIITKKIKGENYQLTKNTSQYTGWETVGVFPEKESLKVIKSITMISFAIGGIALIFSTILAIVFTNSIANPIYKLKSLMRQAQNGDLDVYFNRKYNDEIGDLGDSFNSMVKEIKNLLRLIKIEETKKRKAEMNVLQAQIKPHFMYNTLDTIRWMAEEKEENDIVEIIESFTNLLRISLSKGKEIITINDELNHITSYLRIQKIRYEEKLDYEIHFDKEILKYKVIKLILQPLIENAIYHGIKEKRGNGKVVVIAEKSEDMIYFSVCDNGKGIDERKLKAINDMLESGNIKDDQLGYGIFNVNERIKLMYGKEYGVTFKSIFGEGTMVEIKHPIIE</sequence>
<dbReference type="CDD" id="cd06225">
    <property type="entry name" value="HAMP"/>
    <property type="match status" value="1"/>
</dbReference>
<evidence type="ECO:0000256" key="2">
    <source>
        <dbReference type="ARBA" id="ARBA00022475"/>
    </source>
</evidence>
<dbReference type="CDD" id="cd18773">
    <property type="entry name" value="PDC1_HK_sensor"/>
    <property type="match status" value="1"/>
</dbReference>
<comment type="subcellular location">
    <subcellularLocation>
        <location evidence="1">Cell membrane</location>
        <topology evidence="1">Multi-pass membrane protein</topology>
    </subcellularLocation>
</comment>
<organism evidence="12 13">
    <name type="scientific">Clostridium neonatale</name>
    <dbReference type="NCBI Taxonomy" id="137838"/>
    <lineage>
        <taxon>Bacteria</taxon>
        <taxon>Bacillati</taxon>
        <taxon>Bacillota</taxon>
        <taxon>Clostridia</taxon>
        <taxon>Eubacteriales</taxon>
        <taxon>Clostridiaceae</taxon>
        <taxon>Clostridium</taxon>
    </lineage>
</organism>
<evidence type="ECO:0000256" key="8">
    <source>
        <dbReference type="ARBA" id="ARBA00023136"/>
    </source>
</evidence>
<feature type="domain" description="HAMP" evidence="10">
    <location>
        <begin position="318"/>
        <end position="370"/>
    </location>
</feature>
<accession>A0A650LQ07</accession>
<dbReference type="PANTHER" id="PTHR34220:SF7">
    <property type="entry name" value="SENSOR HISTIDINE KINASE YPDA"/>
    <property type="match status" value="1"/>
</dbReference>
<evidence type="ECO:0000256" key="5">
    <source>
        <dbReference type="ARBA" id="ARBA00022692"/>
    </source>
</evidence>
<feature type="transmembrane region" description="Helical" evidence="9">
    <location>
        <begin position="17"/>
        <end position="40"/>
    </location>
</feature>
<keyword evidence="3" id="KW-0597">Phosphoprotein</keyword>
<dbReference type="GO" id="GO:0005886">
    <property type="term" value="C:plasma membrane"/>
    <property type="evidence" value="ECO:0007669"/>
    <property type="project" value="UniProtKB-SubCell"/>
</dbReference>
<dbReference type="InterPro" id="IPR010559">
    <property type="entry name" value="Sig_transdc_His_kin_internal"/>
</dbReference>
<feature type="transmembrane region" description="Helical" evidence="9">
    <location>
        <begin position="294"/>
        <end position="316"/>
    </location>
</feature>
<dbReference type="PANTHER" id="PTHR34220">
    <property type="entry name" value="SENSOR HISTIDINE KINASE YPDA"/>
    <property type="match status" value="1"/>
</dbReference>
<evidence type="ECO:0000313" key="13">
    <source>
        <dbReference type="Proteomes" id="UP000431451"/>
    </source>
</evidence>
<evidence type="ECO:0000256" key="3">
    <source>
        <dbReference type="ARBA" id="ARBA00022553"/>
    </source>
</evidence>
<dbReference type="SMART" id="SM00387">
    <property type="entry name" value="HATPase_c"/>
    <property type="match status" value="1"/>
</dbReference>
<gene>
    <name evidence="11" type="ORF">CNEO2_230035</name>
    <name evidence="12" type="ORF">CNEONATNEC25_00506</name>
</gene>
<dbReference type="Gene3D" id="3.30.450.20">
    <property type="entry name" value="PAS domain"/>
    <property type="match status" value="1"/>
</dbReference>
<reference evidence="11" key="2">
    <citation type="submission" date="2022-10" db="EMBL/GenBank/DDBJ databases">
        <authorList>
            <person name="Aires J."/>
            <person name="Mesa V."/>
        </authorList>
    </citation>
    <scope>NUCLEOTIDE SEQUENCE</scope>
    <source>
        <strain evidence="11">Clostridium neonatale JD116</strain>
    </source>
</reference>
<dbReference type="PROSITE" id="PS50885">
    <property type="entry name" value="HAMP"/>
    <property type="match status" value="1"/>
</dbReference>
<dbReference type="SUPFAM" id="SSF158472">
    <property type="entry name" value="HAMP domain-like"/>
    <property type="match status" value="1"/>
</dbReference>
<keyword evidence="8 9" id="KW-0472">Membrane</keyword>
<dbReference type="SMART" id="SM00304">
    <property type="entry name" value="HAMP"/>
    <property type="match status" value="1"/>
</dbReference>
<dbReference type="EMBL" id="UWJD01000001">
    <property type="protein sequence ID" value="VCT82919.1"/>
    <property type="molecule type" value="Genomic_DNA"/>
</dbReference>
<dbReference type="InterPro" id="IPR050640">
    <property type="entry name" value="Bact_2-comp_sensor_kinase"/>
</dbReference>
<dbReference type="Pfam" id="PF02518">
    <property type="entry name" value="HATPase_c"/>
    <property type="match status" value="1"/>
</dbReference>
<dbReference type="AlphaFoldDB" id="A0A650LQ07"/>
<evidence type="ECO:0000313" key="11">
    <source>
        <dbReference type="EMBL" id="CAI3575822.1"/>
    </source>
</evidence>
<evidence type="ECO:0000256" key="6">
    <source>
        <dbReference type="ARBA" id="ARBA00022777"/>
    </source>
</evidence>
<keyword evidence="4 12" id="KW-0808">Transferase</keyword>
<dbReference type="EC" id="2.7.13.3" evidence="11 12"/>
<protein>
    <submittedName>
        <fullName evidence="12">Putative sensor-like histidine kinase</fullName>
        <ecNumber evidence="11 12">2.7.13.3</ecNumber>
    </submittedName>
    <submittedName>
        <fullName evidence="11">Two-component system, sensor histidine kinase YesM</fullName>
    </submittedName>
</protein>
<dbReference type="Gene3D" id="3.30.565.10">
    <property type="entry name" value="Histidine kinase-like ATPase, C-terminal domain"/>
    <property type="match status" value="1"/>
</dbReference>
<reference evidence="12 13" key="1">
    <citation type="submission" date="2018-06" db="EMBL/GenBank/DDBJ databases">
        <authorList>
            <consortium name="IHU Genomes"/>
        </authorList>
    </citation>
    <scope>NUCLEOTIDE SEQUENCE [LARGE SCALE GENOMIC DNA]</scope>
    <source>
        <strain evidence="12 13">NEC25</strain>
    </source>
</reference>
<dbReference type="Pfam" id="PF00672">
    <property type="entry name" value="HAMP"/>
    <property type="match status" value="1"/>
</dbReference>
<evidence type="ECO:0000256" key="4">
    <source>
        <dbReference type="ARBA" id="ARBA00022679"/>
    </source>
</evidence>
<keyword evidence="6 12" id="KW-0418">Kinase</keyword>
<keyword evidence="5 9" id="KW-0812">Transmembrane</keyword>
<dbReference type="InterPro" id="IPR003660">
    <property type="entry name" value="HAMP_dom"/>
</dbReference>
<evidence type="ECO:0000256" key="7">
    <source>
        <dbReference type="ARBA" id="ARBA00022989"/>
    </source>
</evidence>
<dbReference type="Gene3D" id="6.10.340.10">
    <property type="match status" value="1"/>
</dbReference>
<dbReference type="EMBL" id="CAMTCP010000155">
    <property type="protein sequence ID" value="CAI3575822.1"/>
    <property type="molecule type" value="Genomic_DNA"/>
</dbReference>
<dbReference type="Proteomes" id="UP001189143">
    <property type="component" value="Unassembled WGS sequence"/>
</dbReference>
<evidence type="ECO:0000256" key="1">
    <source>
        <dbReference type="ARBA" id="ARBA00004651"/>
    </source>
</evidence>
<keyword evidence="2" id="KW-1003">Cell membrane</keyword>
<name>A0A650LQ07_9CLOT</name>
<dbReference type="InterPro" id="IPR003594">
    <property type="entry name" value="HATPase_dom"/>
</dbReference>
<evidence type="ECO:0000256" key="9">
    <source>
        <dbReference type="SAM" id="Phobius"/>
    </source>
</evidence>
<dbReference type="GO" id="GO:0000155">
    <property type="term" value="F:phosphorelay sensor kinase activity"/>
    <property type="evidence" value="ECO:0007669"/>
    <property type="project" value="InterPro"/>
</dbReference>
<dbReference type="Proteomes" id="UP000431451">
    <property type="component" value="Unassembled WGS sequence"/>
</dbReference>
<dbReference type="Pfam" id="PF06580">
    <property type="entry name" value="His_kinase"/>
    <property type="match status" value="1"/>
</dbReference>
<evidence type="ECO:0000259" key="10">
    <source>
        <dbReference type="PROSITE" id="PS50885"/>
    </source>
</evidence>
<dbReference type="InterPro" id="IPR036890">
    <property type="entry name" value="HATPase_C_sf"/>
</dbReference>
<keyword evidence="7 9" id="KW-1133">Transmembrane helix</keyword>
<dbReference type="InterPro" id="IPR033479">
    <property type="entry name" value="dCache_1"/>
</dbReference>
<dbReference type="SUPFAM" id="SSF55874">
    <property type="entry name" value="ATPase domain of HSP90 chaperone/DNA topoisomerase II/histidine kinase"/>
    <property type="match status" value="1"/>
</dbReference>
<dbReference type="RefSeq" id="WP_159115541.1">
    <property type="nucleotide sequence ID" value="NZ_CAKJVF010000217.1"/>
</dbReference>
<dbReference type="Pfam" id="PF02743">
    <property type="entry name" value="dCache_1"/>
    <property type="match status" value="1"/>
</dbReference>
<proteinExistence type="predicted"/>
<evidence type="ECO:0000313" key="12">
    <source>
        <dbReference type="EMBL" id="VCT82919.1"/>
    </source>
</evidence>